<feature type="compositionally biased region" description="Basic residues" evidence="2">
    <location>
        <begin position="516"/>
        <end position="525"/>
    </location>
</feature>
<feature type="region of interest" description="Disordered" evidence="2">
    <location>
        <begin position="216"/>
        <end position="261"/>
    </location>
</feature>
<accession>A0A183SEH2</accession>
<dbReference type="STRING" id="70667.A0A183SEH2"/>
<evidence type="ECO:0000256" key="2">
    <source>
        <dbReference type="SAM" id="MobiDB-lite"/>
    </source>
</evidence>
<feature type="compositionally biased region" description="Polar residues" evidence="2">
    <location>
        <begin position="363"/>
        <end position="376"/>
    </location>
</feature>
<protein>
    <submittedName>
        <fullName evidence="5">Liprin-beta-1</fullName>
    </submittedName>
</protein>
<keyword evidence="4" id="KW-1185">Reference proteome</keyword>
<dbReference type="AlphaFoldDB" id="A0A183SEH2"/>
<dbReference type="Proteomes" id="UP000275846">
    <property type="component" value="Unassembled WGS sequence"/>
</dbReference>
<reference evidence="5" key="1">
    <citation type="submission" date="2016-06" db="UniProtKB">
        <authorList>
            <consortium name="WormBaseParasite"/>
        </authorList>
    </citation>
    <scope>IDENTIFICATION</scope>
</reference>
<evidence type="ECO:0000313" key="4">
    <source>
        <dbReference type="Proteomes" id="UP000275846"/>
    </source>
</evidence>
<sequence length="579" mass="63791">MNLTTLSLGSNPALLPERLKTVMDVNPQPFSGNIQPDEAYGMCCRAFIIFHLRTLTILDNKIVERTERQEADSWFGEAEASRINRQLEEKEAEVAQLTDAISQLTTQSLDQATTTKLLAREKEEQNRRLAEMQKELAAKDELLQAKTRELLRACLKHSEIEQELAFYRIDSKLAGLGRPPDPGEIPIGSEEDVGNIEESPYLGKCRYIRMATSPIHSNQRKGLRGSLAHGPSPDHEEGFSEQGGRPSEFDPRRAHSMELSRPCVRPTTLDLRPFHHSSYAETDEGASSLEFLQTRSEAIPLRNGKLSRRQVLAMTYASLPSPPKCPITLPYYGQSPDIHDISELEDTDSGGGGIRFNDDRANSTEPSRSQTHSQASGCHANGQEPGTRALDSGIETTNATVHTSGSFGNGDQEQIFEPADPSLEDVQLDSFNSLQVALRRGVTLLLLLLLLQVMQTWPHFHPFRSGSDSAACLQSPEDISRPPSEAVESSMSELTHDSASATEADDSEACGELKFRRSSPSKRRGSCQTPDSGRKKRFQHRAAVSVEASASATERTDSCASARGQPSSWHNKESGEVAR</sequence>
<name>A0A183SEH2_SCHSO</name>
<proteinExistence type="predicted"/>
<dbReference type="EMBL" id="UYSU01032299">
    <property type="protein sequence ID" value="VDL89005.1"/>
    <property type="molecule type" value="Genomic_DNA"/>
</dbReference>
<feature type="compositionally biased region" description="Basic and acidic residues" evidence="2">
    <location>
        <begin position="570"/>
        <end position="579"/>
    </location>
</feature>
<feature type="region of interest" description="Disordered" evidence="2">
    <location>
        <begin position="339"/>
        <end position="390"/>
    </location>
</feature>
<gene>
    <name evidence="3" type="ORF">SSLN_LOCUS2620</name>
</gene>
<feature type="region of interest" description="Disordered" evidence="2">
    <location>
        <begin position="466"/>
        <end position="579"/>
    </location>
</feature>
<keyword evidence="1" id="KW-0175">Coiled coil</keyword>
<feature type="coiled-coil region" evidence="1">
    <location>
        <begin position="80"/>
        <end position="149"/>
    </location>
</feature>
<dbReference type="WBParaSite" id="SSLN_0000270701-mRNA-1">
    <property type="protein sequence ID" value="SSLN_0000270701-mRNA-1"/>
    <property type="gene ID" value="SSLN_0000270701"/>
</dbReference>
<reference evidence="3 4" key="2">
    <citation type="submission" date="2018-11" db="EMBL/GenBank/DDBJ databases">
        <authorList>
            <consortium name="Pathogen Informatics"/>
        </authorList>
    </citation>
    <scope>NUCLEOTIDE SEQUENCE [LARGE SCALE GENOMIC DNA]</scope>
    <source>
        <strain evidence="3 4">NST_G2</strain>
    </source>
</reference>
<evidence type="ECO:0000313" key="3">
    <source>
        <dbReference type="EMBL" id="VDL89005.1"/>
    </source>
</evidence>
<dbReference type="OrthoDB" id="433501at2759"/>
<feature type="compositionally biased region" description="Basic and acidic residues" evidence="2">
    <location>
        <begin position="247"/>
        <end position="258"/>
    </location>
</feature>
<evidence type="ECO:0000256" key="1">
    <source>
        <dbReference type="SAM" id="Coils"/>
    </source>
</evidence>
<feature type="compositionally biased region" description="Low complexity" evidence="2">
    <location>
        <begin position="541"/>
        <end position="553"/>
    </location>
</feature>
<organism evidence="5">
    <name type="scientific">Schistocephalus solidus</name>
    <name type="common">Tapeworm</name>
    <dbReference type="NCBI Taxonomy" id="70667"/>
    <lineage>
        <taxon>Eukaryota</taxon>
        <taxon>Metazoa</taxon>
        <taxon>Spiralia</taxon>
        <taxon>Lophotrochozoa</taxon>
        <taxon>Platyhelminthes</taxon>
        <taxon>Cestoda</taxon>
        <taxon>Eucestoda</taxon>
        <taxon>Diphyllobothriidea</taxon>
        <taxon>Diphyllobothriidae</taxon>
        <taxon>Schistocephalus</taxon>
    </lineage>
</organism>
<evidence type="ECO:0000313" key="5">
    <source>
        <dbReference type="WBParaSite" id="SSLN_0000270701-mRNA-1"/>
    </source>
</evidence>